<dbReference type="PROSITE" id="PS50088">
    <property type="entry name" value="ANK_REPEAT"/>
    <property type="match status" value="2"/>
</dbReference>
<feature type="region of interest" description="Disordered" evidence="4">
    <location>
        <begin position="9"/>
        <end position="34"/>
    </location>
</feature>
<protein>
    <submittedName>
        <fullName evidence="5">Uncharacterized protein</fullName>
    </submittedName>
</protein>
<evidence type="ECO:0000256" key="1">
    <source>
        <dbReference type="ARBA" id="ARBA00022737"/>
    </source>
</evidence>
<accession>A0A835YPY1</accession>
<evidence type="ECO:0000256" key="2">
    <source>
        <dbReference type="ARBA" id="ARBA00023043"/>
    </source>
</evidence>
<proteinExistence type="predicted"/>
<gene>
    <name evidence="5" type="ORF">JKP88DRAFT_264288</name>
</gene>
<dbReference type="EMBL" id="JAFCMP010000468">
    <property type="protein sequence ID" value="KAG5179431.1"/>
    <property type="molecule type" value="Genomic_DNA"/>
</dbReference>
<dbReference type="Proteomes" id="UP000664859">
    <property type="component" value="Unassembled WGS sequence"/>
</dbReference>
<feature type="compositionally biased region" description="Pro residues" evidence="4">
    <location>
        <begin position="205"/>
        <end position="215"/>
    </location>
</feature>
<organism evidence="5 6">
    <name type="scientific">Tribonema minus</name>
    <dbReference type="NCBI Taxonomy" id="303371"/>
    <lineage>
        <taxon>Eukaryota</taxon>
        <taxon>Sar</taxon>
        <taxon>Stramenopiles</taxon>
        <taxon>Ochrophyta</taxon>
        <taxon>PX clade</taxon>
        <taxon>Xanthophyceae</taxon>
        <taxon>Tribonematales</taxon>
        <taxon>Tribonemataceae</taxon>
        <taxon>Tribonema</taxon>
    </lineage>
</organism>
<reference evidence="5" key="1">
    <citation type="submission" date="2021-02" db="EMBL/GenBank/DDBJ databases">
        <title>First Annotated Genome of the Yellow-green Alga Tribonema minus.</title>
        <authorList>
            <person name="Mahan K.M."/>
        </authorList>
    </citation>
    <scope>NUCLEOTIDE SEQUENCE</scope>
    <source>
        <strain evidence="5">UTEX B ZZ1240</strain>
    </source>
</reference>
<feature type="compositionally biased region" description="Basic and acidic residues" evidence="4">
    <location>
        <begin position="25"/>
        <end position="34"/>
    </location>
</feature>
<dbReference type="SMART" id="SM00248">
    <property type="entry name" value="ANK"/>
    <property type="match status" value="2"/>
</dbReference>
<evidence type="ECO:0000256" key="3">
    <source>
        <dbReference type="PROSITE-ProRule" id="PRU00023"/>
    </source>
</evidence>
<dbReference type="InterPro" id="IPR002110">
    <property type="entry name" value="Ankyrin_rpt"/>
</dbReference>
<sequence>MPHFKHYSIVRYSAPSPPPPPPPRAYERYDPDGFDPERDTVGAGIYGGNVVRDVEGNIVVGRQYQDHNARPGPVYAGTGYSPMSNAIHRGPDAVKALLATDAALKEEISTGGARPLHICGMSKRGQHSAQVLIDAGADIHAFDSYGYTPLHRMASNNLAAGAEALLRAGADPLAKSAEPFPGKETPLEIAKASRACARRSSAEPPAEPLTPPPPATVLASSGGAAPLRDNAADTLRD</sequence>
<keyword evidence="6" id="KW-1185">Reference proteome</keyword>
<dbReference type="InterPro" id="IPR036770">
    <property type="entry name" value="Ankyrin_rpt-contain_sf"/>
</dbReference>
<dbReference type="OrthoDB" id="1577640at2759"/>
<keyword evidence="1" id="KW-0677">Repeat</keyword>
<feature type="compositionally biased region" description="Low complexity" evidence="4">
    <location>
        <begin position="191"/>
        <end position="204"/>
    </location>
</feature>
<name>A0A835YPY1_9STRA</name>
<feature type="region of interest" description="Disordered" evidence="4">
    <location>
        <begin position="191"/>
        <end position="237"/>
    </location>
</feature>
<dbReference type="Pfam" id="PF12796">
    <property type="entry name" value="Ank_2"/>
    <property type="match status" value="1"/>
</dbReference>
<evidence type="ECO:0000313" key="5">
    <source>
        <dbReference type="EMBL" id="KAG5179431.1"/>
    </source>
</evidence>
<evidence type="ECO:0000313" key="6">
    <source>
        <dbReference type="Proteomes" id="UP000664859"/>
    </source>
</evidence>
<dbReference type="SUPFAM" id="SSF48403">
    <property type="entry name" value="Ankyrin repeat"/>
    <property type="match status" value="1"/>
</dbReference>
<evidence type="ECO:0000256" key="4">
    <source>
        <dbReference type="SAM" id="MobiDB-lite"/>
    </source>
</evidence>
<feature type="repeat" description="ANK" evidence="3">
    <location>
        <begin position="145"/>
        <end position="177"/>
    </location>
</feature>
<dbReference type="PANTHER" id="PTHR24171">
    <property type="entry name" value="ANKYRIN REPEAT DOMAIN-CONTAINING PROTEIN 39-RELATED"/>
    <property type="match status" value="1"/>
</dbReference>
<dbReference type="AlphaFoldDB" id="A0A835YPY1"/>
<feature type="compositionally biased region" description="Pro residues" evidence="4">
    <location>
        <begin position="15"/>
        <end position="24"/>
    </location>
</feature>
<dbReference type="Gene3D" id="1.25.40.20">
    <property type="entry name" value="Ankyrin repeat-containing domain"/>
    <property type="match status" value="1"/>
</dbReference>
<keyword evidence="2 3" id="KW-0040">ANK repeat</keyword>
<comment type="caution">
    <text evidence="5">The sequence shown here is derived from an EMBL/GenBank/DDBJ whole genome shotgun (WGS) entry which is preliminary data.</text>
</comment>
<feature type="repeat" description="ANK" evidence="3">
    <location>
        <begin position="111"/>
        <end position="144"/>
    </location>
</feature>